<keyword evidence="1" id="KW-0614">Plasmid</keyword>
<geneLocation type="plasmid" evidence="1 2">
    <name>unnamed1</name>
</geneLocation>
<accession>A0ABY8IPA8</accession>
<dbReference type="Proteomes" id="UP000318939">
    <property type="component" value="Plasmid unnamed1"/>
</dbReference>
<organism evidence="1 2">
    <name type="scientific">Rhizobium rhododendri</name>
    <dbReference type="NCBI Taxonomy" id="2506430"/>
    <lineage>
        <taxon>Bacteria</taxon>
        <taxon>Pseudomonadati</taxon>
        <taxon>Pseudomonadota</taxon>
        <taxon>Alphaproteobacteria</taxon>
        <taxon>Hyphomicrobiales</taxon>
        <taxon>Rhizobiaceae</taxon>
        <taxon>Rhizobium/Agrobacterium group</taxon>
        <taxon>Rhizobium</taxon>
    </lineage>
</organism>
<gene>
    <name evidence="1" type="ORF">PR018_21965</name>
</gene>
<evidence type="ECO:0008006" key="3">
    <source>
        <dbReference type="Google" id="ProtNLM"/>
    </source>
</evidence>
<sequence length="67" mass="7535">MPYSVKVQEAGLVFKSVKSREVALTAVAPDHFLGNGDRFTFTRDGEGRVTGMLMNGGRIRNFRFERL</sequence>
<name>A0ABY8IPA8_9HYPH</name>
<proteinExistence type="predicted"/>
<protein>
    <recommendedName>
        <fullName evidence="3">DUF3471 domain-containing protein</fullName>
    </recommendedName>
</protein>
<dbReference type="RefSeq" id="WP_142831851.1">
    <property type="nucleotide sequence ID" value="NZ_CP117268.1"/>
</dbReference>
<reference evidence="1 2" key="2">
    <citation type="journal article" date="2023" name="MicrobiologyOpen">
        <title>Genomics of the tumorigenes clade of the family Rhizobiaceae and description of Rhizobium rhododendri sp. nov.</title>
        <authorList>
            <person name="Kuzmanovic N."/>
            <person name="diCenzo G.C."/>
            <person name="Bunk B."/>
            <person name="Sproeer C."/>
            <person name="Fruehling A."/>
            <person name="Neumann-Schaal M."/>
            <person name="Overmann J."/>
            <person name="Smalla K."/>
        </authorList>
    </citation>
    <scope>NUCLEOTIDE SEQUENCE [LARGE SCALE GENOMIC DNA]</scope>
    <source>
        <strain evidence="2">rho-6.2</strain>
        <plasmid evidence="1 2">unnamed1</plasmid>
    </source>
</reference>
<evidence type="ECO:0000313" key="2">
    <source>
        <dbReference type="Proteomes" id="UP000318939"/>
    </source>
</evidence>
<dbReference type="EMBL" id="CP117268">
    <property type="protein sequence ID" value="WFS24964.1"/>
    <property type="molecule type" value="Genomic_DNA"/>
</dbReference>
<reference evidence="1 2" key="1">
    <citation type="journal article" date="2019" name="Phytopathology">
        <title>A Novel Group of Rhizobium tumorigenes-Like Agrobacteria Associated with Crown Gall Disease of Rhododendron and Blueberry.</title>
        <authorList>
            <person name="Kuzmanovic N."/>
            <person name="Behrens P."/>
            <person name="Idczak E."/>
            <person name="Wagner S."/>
            <person name="Gotz M."/>
            <person name="Sproer C."/>
            <person name="Bunk B."/>
            <person name="Overmann J."/>
            <person name="Smalla K."/>
        </authorList>
    </citation>
    <scope>NUCLEOTIDE SEQUENCE [LARGE SCALE GENOMIC DNA]</scope>
    <source>
        <strain evidence="2">rho-6.2</strain>
    </source>
</reference>
<keyword evidence="2" id="KW-1185">Reference proteome</keyword>
<evidence type="ECO:0000313" key="1">
    <source>
        <dbReference type="EMBL" id="WFS24964.1"/>
    </source>
</evidence>